<feature type="binding site" evidence="14">
    <location>
        <position position="383"/>
    </location>
    <ligand>
        <name>S-adenosyl-L-methionine</name>
        <dbReference type="ChEBI" id="CHEBI:59789"/>
    </ligand>
</feature>
<dbReference type="EMBL" id="JBHTKZ010000001">
    <property type="protein sequence ID" value="MFD1179781.1"/>
    <property type="molecule type" value="Genomic_DNA"/>
</dbReference>
<evidence type="ECO:0000256" key="12">
    <source>
        <dbReference type="ARBA" id="ARBA00031088"/>
    </source>
</evidence>
<protein>
    <recommendedName>
        <fullName evidence="4">16S rRNA (cytosine(967)-C(5))-methyltransferase</fullName>
        <ecNumber evidence="4">2.1.1.176</ecNumber>
    </recommendedName>
    <alternativeName>
        <fullName evidence="11">16S rRNA m5C967 methyltransferase</fullName>
    </alternativeName>
    <alternativeName>
        <fullName evidence="12">rRNA (cytosine-C(5)-)-methyltransferase RsmB</fullName>
    </alternativeName>
</protein>
<dbReference type="EC" id="2.1.1.176" evidence="4"/>
<keyword evidence="9 14" id="KW-0949">S-adenosyl-L-methionine</keyword>
<keyword evidence="5" id="KW-0963">Cytoplasm</keyword>
<feature type="compositionally biased region" description="Low complexity" evidence="15">
    <location>
        <begin position="40"/>
        <end position="50"/>
    </location>
</feature>
<dbReference type="InterPro" id="IPR004573">
    <property type="entry name" value="rRNA_ssu_MeTfrase_B"/>
</dbReference>
<dbReference type="Pfam" id="PF01189">
    <property type="entry name" value="Methyltr_RsmB-F"/>
    <property type="match status" value="1"/>
</dbReference>
<dbReference type="SUPFAM" id="SSF48013">
    <property type="entry name" value="NusB-like"/>
    <property type="match status" value="1"/>
</dbReference>
<evidence type="ECO:0000256" key="1">
    <source>
        <dbReference type="ARBA" id="ARBA00002724"/>
    </source>
</evidence>
<feature type="region of interest" description="Disordered" evidence="15">
    <location>
        <begin position="1"/>
        <end position="51"/>
    </location>
</feature>
<comment type="catalytic activity">
    <reaction evidence="13">
        <text>cytidine(967) in 16S rRNA + S-adenosyl-L-methionine = 5-methylcytidine(967) in 16S rRNA + S-adenosyl-L-homocysteine + H(+)</text>
        <dbReference type="Rhea" id="RHEA:42748"/>
        <dbReference type="Rhea" id="RHEA-COMP:10219"/>
        <dbReference type="Rhea" id="RHEA-COMP:10220"/>
        <dbReference type="ChEBI" id="CHEBI:15378"/>
        <dbReference type="ChEBI" id="CHEBI:57856"/>
        <dbReference type="ChEBI" id="CHEBI:59789"/>
        <dbReference type="ChEBI" id="CHEBI:74483"/>
        <dbReference type="ChEBI" id="CHEBI:82748"/>
        <dbReference type="EC" id="2.1.1.176"/>
    </reaction>
</comment>
<comment type="similarity">
    <text evidence="3 14">Belongs to the class I-like SAM-binding methyltransferase superfamily. RsmB/NOP family.</text>
</comment>
<evidence type="ECO:0000256" key="7">
    <source>
        <dbReference type="ARBA" id="ARBA00022603"/>
    </source>
</evidence>
<comment type="caution">
    <text evidence="17">The sequence shown here is derived from an EMBL/GenBank/DDBJ whole genome shotgun (WGS) entry which is preliminary data.</text>
</comment>
<dbReference type="SUPFAM" id="SSF53335">
    <property type="entry name" value="S-adenosyl-L-methionine-dependent methyltransferases"/>
    <property type="match status" value="1"/>
</dbReference>
<dbReference type="InterPro" id="IPR035926">
    <property type="entry name" value="NusB-like_sf"/>
</dbReference>
<dbReference type="PRINTS" id="PR02008">
    <property type="entry name" value="RCMTFAMILY"/>
</dbReference>
<evidence type="ECO:0000256" key="9">
    <source>
        <dbReference type="ARBA" id="ARBA00022691"/>
    </source>
</evidence>
<gene>
    <name evidence="17" type="primary">rsmB</name>
    <name evidence="17" type="ORF">ACFQ2Z_00295</name>
</gene>
<feature type="binding site" evidence="14">
    <location>
        <position position="364"/>
    </location>
    <ligand>
        <name>S-adenosyl-L-methionine</name>
        <dbReference type="ChEBI" id="CHEBI:59789"/>
    </ligand>
</feature>
<evidence type="ECO:0000313" key="18">
    <source>
        <dbReference type="Proteomes" id="UP001597211"/>
    </source>
</evidence>
<dbReference type="InterPro" id="IPR048019">
    <property type="entry name" value="RsmB-like_N"/>
</dbReference>
<evidence type="ECO:0000259" key="16">
    <source>
        <dbReference type="PROSITE" id="PS51686"/>
    </source>
</evidence>
<evidence type="ECO:0000256" key="4">
    <source>
        <dbReference type="ARBA" id="ARBA00012140"/>
    </source>
</evidence>
<dbReference type="PANTHER" id="PTHR22807:SF53">
    <property type="entry name" value="RIBOSOMAL RNA SMALL SUBUNIT METHYLTRANSFERASE B-RELATED"/>
    <property type="match status" value="1"/>
</dbReference>
<evidence type="ECO:0000256" key="3">
    <source>
        <dbReference type="ARBA" id="ARBA00007494"/>
    </source>
</evidence>
<feature type="compositionally biased region" description="Gly residues" evidence="15">
    <location>
        <begin position="1"/>
        <end position="34"/>
    </location>
</feature>
<keyword evidence="10 14" id="KW-0694">RNA-binding</keyword>
<dbReference type="InterPro" id="IPR023267">
    <property type="entry name" value="RCMT"/>
</dbReference>
<keyword evidence="7 14" id="KW-0489">Methyltransferase</keyword>
<dbReference type="Pfam" id="PF01029">
    <property type="entry name" value="NusB"/>
    <property type="match status" value="1"/>
</dbReference>
<dbReference type="Gene3D" id="1.10.940.10">
    <property type="entry name" value="NusB-like"/>
    <property type="match status" value="1"/>
</dbReference>
<organism evidence="17 18">
    <name type="scientific">Paenibacillus timonensis</name>
    <dbReference type="NCBI Taxonomy" id="225915"/>
    <lineage>
        <taxon>Bacteria</taxon>
        <taxon>Bacillati</taxon>
        <taxon>Bacillota</taxon>
        <taxon>Bacilli</taxon>
        <taxon>Bacillales</taxon>
        <taxon>Paenibacillaceae</taxon>
        <taxon>Paenibacillus</taxon>
    </lineage>
</organism>
<feature type="domain" description="SAM-dependent MTase RsmB/NOP-type" evidence="16">
    <location>
        <begin position="223"/>
        <end position="504"/>
    </location>
</feature>
<comment type="subcellular location">
    <subcellularLocation>
        <location evidence="2">Cytoplasm</location>
    </subcellularLocation>
</comment>
<feature type="binding site" evidence="14">
    <location>
        <begin position="313"/>
        <end position="319"/>
    </location>
    <ligand>
        <name>S-adenosyl-L-methionine</name>
        <dbReference type="ChEBI" id="CHEBI:59789"/>
    </ligand>
</feature>
<evidence type="ECO:0000256" key="5">
    <source>
        <dbReference type="ARBA" id="ARBA00022490"/>
    </source>
</evidence>
<dbReference type="PROSITE" id="PS01153">
    <property type="entry name" value="NOL1_NOP2_SUN"/>
    <property type="match status" value="1"/>
</dbReference>
<feature type="active site" description="Nucleophile" evidence="14">
    <location>
        <position position="436"/>
    </location>
</feature>
<dbReference type="Gene3D" id="3.40.50.150">
    <property type="entry name" value="Vaccinia Virus protein VP39"/>
    <property type="match status" value="1"/>
</dbReference>
<dbReference type="GO" id="GO:0032259">
    <property type="term" value="P:methylation"/>
    <property type="evidence" value="ECO:0007669"/>
    <property type="project" value="UniProtKB-KW"/>
</dbReference>
<comment type="function">
    <text evidence="1">Specifically methylates the cytosine at position 967 (m5C967) of 16S rRNA.</text>
</comment>
<dbReference type="NCBIfam" id="NF011494">
    <property type="entry name" value="PRK14902.1"/>
    <property type="match status" value="1"/>
</dbReference>
<accession>A0ABW3S4U2</accession>
<dbReference type="GO" id="GO:0008168">
    <property type="term" value="F:methyltransferase activity"/>
    <property type="evidence" value="ECO:0007669"/>
    <property type="project" value="UniProtKB-KW"/>
</dbReference>
<keyword evidence="6" id="KW-0698">rRNA processing</keyword>
<evidence type="ECO:0000256" key="6">
    <source>
        <dbReference type="ARBA" id="ARBA00022552"/>
    </source>
</evidence>
<dbReference type="Gene3D" id="3.30.70.1170">
    <property type="entry name" value="Sun protein, domain 3"/>
    <property type="match status" value="1"/>
</dbReference>
<keyword evidence="18" id="KW-1185">Reference proteome</keyword>
<sequence length="508" mass="54219">MSGEGKGTSRGPGSGGGKRLGAGAGAAGQIGRGRGPVQPSGASASRGSGRNPAVVSARSVALQVLTAVEQEGAYSNLLLNGALQKSGLTGPDAGLATELVYGTIQRLNTIDYFLEPFVTKGLAKLAPWVRNLLRLSFYQLHYLDRIPPHAAVNEAVNLAKKKGHQGISGMVNGVLRNVLRRKEELRLPEGLDPVQRIALEHSHPEWMVSLWIRQYGEEATGAICRANNEPPSVSVRVNRTRTSRDEMLRLMEEQGLRASASPISPDGIVVHNGGNMALTPWYRDGMISVQDESSMLVAEALDPQPGMAVLDCCAAPGGKTCHIAEIMEGSGRVLANDIHPHKAKLIEDHAKRLGLDNIDTLSGDALQLAERLDAASFDRILLDAPCSGLGVIRRKPDLKWAKTPGDIAEIAGVQRALLDSASVLLKPGGLLVYSTCTIEPRENAEMVASFLNRHPEFELAAGEPAGWKGRTSLEAAAGRVEAGLQILPQDAHSDGFYIARLRKKSEGI</sequence>
<keyword evidence="8 14" id="KW-0808">Transferase</keyword>
<evidence type="ECO:0000256" key="2">
    <source>
        <dbReference type="ARBA" id="ARBA00004496"/>
    </source>
</evidence>
<dbReference type="NCBIfam" id="TIGR00563">
    <property type="entry name" value="rsmB"/>
    <property type="match status" value="1"/>
</dbReference>
<evidence type="ECO:0000256" key="13">
    <source>
        <dbReference type="ARBA" id="ARBA00047283"/>
    </source>
</evidence>
<dbReference type="PANTHER" id="PTHR22807">
    <property type="entry name" value="NOP2 YEAST -RELATED NOL1/NOP2/FMU SUN DOMAIN-CONTAINING"/>
    <property type="match status" value="1"/>
</dbReference>
<dbReference type="PROSITE" id="PS51686">
    <property type="entry name" value="SAM_MT_RSMB_NOP"/>
    <property type="match status" value="1"/>
</dbReference>
<dbReference type="InterPro" id="IPR054728">
    <property type="entry name" value="RsmB-like_ferredoxin"/>
</dbReference>
<name>A0ABW3S4U2_9BACL</name>
<dbReference type="Proteomes" id="UP001597211">
    <property type="component" value="Unassembled WGS sequence"/>
</dbReference>
<evidence type="ECO:0000256" key="15">
    <source>
        <dbReference type="SAM" id="MobiDB-lite"/>
    </source>
</evidence>
<evidence type="ECO:0000313" key="17">
    <source>
        <dbReference type="EMBL" id="MFD1179781.1"/>
    </source>
</evidence>
<dbReference type="InterPro" id="IPR001678">
    <property type="entry name" value="MeTrfase_RsmB-F_NOP2_dom"/>
</dbReference>
<dbReference type="RefSeq" id="WP_240269329.1">
    <property type="nucleotide sequence ID" value="NZ_JAKSXN010000024.1"/>
</dbReference>
<dbReference type="InterPro" id="IPR006027">
    <property type="entry name" value="NusB_RsmB_TIM44"/>
</dbReference>
<dbReference type="InterPro" id="IPR049560">
    <property type="entry name" value="MeTrfase_RsmB-F_NOP2_cat"/>
</dbReference>
<dbReference type="InterPro" id="IPR029063">
    <property type="entry name" value="SAM-dependent_MTases_sf"/>
</dbReference>
<dbReference type="CDD" id="cd02440">
    <property type="entry name" value="AdoMet_MTases"/>
    <property type="match status" value="1"/>
</dbReference>
<evidence type="ECO:0000256" key="11">
    <source>
        <dbReference type="ARBA" id="ARBA00030399"/>
    </source>
</evidence>
<evidence type="ECO:0000256" key="10">
    <source>
        <dbReference type="ARBA" id="ARBA00022884"/>
    </source>
</evidence>
<proteinExistence type="inferred from homology"/>
<feature type="binding site" evidence="14">
    <location>
        <position position="337"/>
    </location>
    <ligand>
        <name>S-adenosyl-L-methionine</name>
        <dbReference type="ChEBI" id="CHEBI:59789"/>
    </ligand>
</feature>
<evidence type="ECO:0000256" key="8">
    <source>
        <dbReference type="ARBA" id="ARBA00022679"/>
    </source>
</evidence>
<reference evidence="18" key="1">
    <citation type="journal article" date="2019" name="Int. J. Syst. Evol. Microbiol.">
        <title>The Global Catalogue of Microorganisms (GCM) 10K type strain sequencing project: providing services to taxonomists for standard genome sequencing and annotation.</title>
        <authorList>
            <consortium name="The Broad Institute Genomics Platform"/>
            <consortium name="The Broad Institute Genome Sequencing Center for Infectious Disease"/>
            <person name="Wu L."/>
            <person name="Ma J."/>
        </authorList>
    </citation>
    <scope>NUCLEOTIDE SEQUENCE [LARGE SCALE GENOMIC DNA]</scope>
    <source>
        <strain evidence="18">CCUG 48216</strain>
    </source>
</reference>
<dbReference type="InterPro" id="IPR018314">
    <property type="entry name" value="RsmB/NOL1/NOP2-like_CS"/>
</dbReference>
<dbReference type="Pfam" id="PF22458">
    <property type="entry name" value="RsmF-B_ferredox"/>
    <property type="match status" value="1"/>
</dbReference>
<evidence type="ECO:0000256" key="14">
    <source>
        <dbReference type="PROSITE-ProRule" id="PRU01023"/>
    </source>
</evidence>
<dbReference type="CDD" id="cd00620">
    <property type="entry name" value="Methyltransferase_Sun"/>
    <property type="match status" value="1"/>
</dbReference>